<dbReference type="PATRIC" id="fig|189381.12.peg.2956"/>
<comment type="caution">
    <text evidence="2">The sequence shown here is derived from an EMBL/GenBank/DDBJ whole genome shotgun (WGS) entry which is preliminary data.</text>
</comment>
<dbReference type="OrthoDB" id="1932566at2"/>
<accession>A0A0M0G6U8</accession>
<dbReference type="EMBL" id="LGUE01000004">
    <property type="protein sequence ID" value="KON85156.1"/>
    <property type="molecule type" value="Genomic_DNA"/>
</dbReference>
<gene>
    <name evidence="2" type="ORF">AF331_14380</name>
</gene>
<name>A0A0M0G6U8_9BACI</name>
<dbReference type="Proteomes" id="UP000037405">
    <property type="component" value="Unassembled WGS sequence"/>
</dbReference>
<evidence type="ECO:0000313" key="3">
    <source>
        <dbReference type="Proteomes" id="UP000037405"/>
    </source>
</evidence>
<proteinExistence type="predicted"/>
<keyword evidence="3" id="KW-1185">Reference proteome</keyword>
<evidence type="ECO:0000256" key="1">
    <source>
        <dbReference type="SAM" id="MobiDB-lite"/>
    </source>
</evidence>
<dbReference type="InterPro" id="IPR046208">
    <property type="entry name" value="DUF6241"/>
</dbReference>
<organism evidence="2 3">
    <name type="scientific">Rossellomorea marisflavi</name>
    <dbReference type="NCBI Taxonomy" id="189381"/>
    <lineage>
        <taxon>Bacteria</taxon>
        <taxon>Bacillati</taxon>
        <taxon>Bacillota</taxon>
        <taxon>Bacilli</taxon>
        <taxon>Bacillales</taxon>
        <taxon>Bacillaceae</taxon>
        <taxon>Rossellomorea</taxon>
    </lineage>
</organism>
<reference evidence="3" key="1">
    <citation type="submission" date="2015-07" db="EMBL/GenBank/DDBJ databases">
        <title>Fjat-14235 jcm11544.</title>
        <authorList>
            <person name="Liu B."/>
            <person name="Wang J."/>
            <person name="Zhu Y."/>
            <person name="Liu G."/>
            <person name="Chen Q."/>
            <person name="Chen Z."/>
            <person name="Lan J."/>
            <person name="Che J."/>
            <person name="Ge C."/>
            <person name="Shi H."/>
            <person name="Pan Z."/>
            <person name="Liu X."/>
        </authorList>
    </citation>
    <scope>NUCLEOTIDE SEQUENCE [LARGE SCALE GENOMIC DNA]</scope>
    <source>
        <strain evidence="3">JCM 11544</strain>
    </source>
</reference>
<dbReference type="Pfam" id="PF19754">
    <property type="entry name" value="DUF6241"/>
    <property type="match status" value="1"/>
</dbReference>
<dbReference type="RefSeq" id="WP_053428758.1">
    <property type="nucleotide sequence ID" value="NZ_JAUKEF010000004.1"/>
</dbReference>
<feature type="region of interest" description="Disordered" evidence="1">
    <location>
        <begin position="34"/>
        <end position="58"/>
    </location>
</feature>
<protein>
    <submittedName>
        <fullName evidence="2">Uncharacterized protein</fullName>
    </submittedName>
</protein>
<dbReference type="STRING" id="189381.GCA_900166615_01035"/>
<sequence length="183" mass="20723">MKKILSVSLIALGLAAFVGFGAYKIFENASAFEEKANPAKAEKPEDKDSPYATKEEEVREQTGTIGGIEYTLKIPENAEESEIVDIMHKMTHQKVRSQDKWGAIPMMPETVQPVLETIQASSFDHKEELQNIAEKWKKEDFSSIDKDHNYFWTLQGGTVGEAYGIMNKEEEEAFIQNNFKQAE</sequence>
<dbReference type="AlphaFoldDB" id="A0A0M0G6U8"/>
<evidence type="ECO:0000313" key="2">
    <source>
        <dbReference type="EMBL" id="KON85156.1"/>
    </source>
</evidence>